<dbReference type="SUPFAM" id="SSF51445">
    <property type="entry name" value="(Trans)glycosidases"/>
    <property type="match status" value="1"/>
</dbReference>
<evidence type="ECO:0000256" key="2">
    <source>
        <dbReference type="ARBA" id="ARBA00023295"/>
    </source>
</evidence>
<dbReference type="InterPro" id="IPR015882">
    <property type="entry name" value="HEX_bac_N"/>
</dbReference>
<keyword evidence="2 3" id="KW-0326">Glycosidase</keyword>
<sequence>MVQALRSAGASEVHTSTAGAAVAGRPTALTVVIGRSDSPAVASLLKRSAAFGPGELPAEGYAITTDSVNGRGDVLLAGKDSDGVYYAAQTFAQIASRSRVAGVSIVDFPAMSRRGVVEGFYGRPWTHEDRLDQLTFYGRMKFNTYLYAPKDDPFERDRWRDRYPPEQARRLSVLAHAASRRHVRFTYVLSPGKSICYNSARDRRTVLDKLGSLYELGIRNFAIAFDDIHPLPVWNCAADFARWGAVTQQAMATAQSDLLNRIQHEFVDRHRGLRSLVMVPTQYSDLSATLYKKSLRRSLDQRITMMWTGTDVLPTSITADQARQAVELWNRDVLLWDNYPVNDSDQAAGRLLLAPYANRSRALGNYLSGVVLNPMNQASASKAAEFTGADYAWNPQAYDPAVSAQAAADHLSDGDADTAEALRVFFDTQHLAPSWKGAPWQPQAPALAARLKEFDRLWTSGHKDRAVARLRAYAAVMVNAPQRITAHVPDRALITEAEPWLDAMALWAHALTTTCDSLTARLNGDAPRADELQTRSRALAKQASVIRTIPGATRPQGTVKVADGVLDTFLEKAASLR</sequence>
<feature type="domain" description="GH84" evidence="4">
    <location>
        <begin position="112"/>
        <end position="396"/>
    </location>
</feature>
<dbReference type="Pfam" id="PF21774">
    <property type="entry name" value="NagJ_C"/>
    <property type="match status" value="1"/>
</dbReference>
<dbReference type="Pfam" id="PF02838">
    <property type="entry name" value="Glyco_hydro_20b"/>
    <property type="match status" value="1"/>
</dbReference>
<comment type="caution">
    <text evidence="5">The sequence shown here is derived from an EMBL/GenBank/DDBJ whole genome shotgun (WGS) entry which is preliminary data.</text>
</comment>
<evidence type="ECO:0000259" key="4">
    <source>
        <dbReference type="PROSITE" id="PS52009"/>
    </source>
</evidence>
<dbReference type="Gene3D" id="1.20.58.460">
    <property type="entry name" value="Hyaluronidase post-catalytic domain-like"/>
    <property type="match status" value="1"/>
</dbReference>
<evidence type="ECO:0000256" key="3">
    <source>
        <dbReference type="PROSITE-ProRule" id="PRU01353"/>
    </source>
</evidence>
<dbReference type="Proteomes" id="UP000654471">
    <property type="component" value="Unassembled WGS sequence"/>
</dbReference>
<dbReference type="PROSITE" id="PS52009">
    <property type="entry name" value="GH84"/>
    <property type="match status" value="1"/>
</dbReference>
<dbReference type="EMBL" id="BMRP01000044">
    <property type="protein sequence ID" value="GGU93993.1"/>
    <property type="molecule type" value="Genomic_DNA"/>
</dbReference>
<comment type="similarity">
    <text evidence="3">Belongs to the glycosyl hydrolase 84 family.</text>
</comment>
<dbReference type="InterPro" id="IPR029018">
    <property type="entry name" value="Hex-like_dom2"/>
</dbReference>
<dbReference type="PANTHER" id="PTHR13170">
    <property type="entry name" value="O-GLCNACASE"/>
    <property type="match status" value="1"/>
</dbReference>
<organism evidence="5 6">
    <name type="scientific">Streptomyces albospinus</name>
    <dbReference type="NCBI Taxonomy" id="285515"/>
    <lineage>
        <taxon>Bacteria</taxon>
        <taxon>Bacillati</taxon>
        <taxon>Actinomycetota</taxon>
        <taxon>Actinomycetes</taxon>
        <taxon>Kitasatosporales</taxon>
        <taxon>Streptomycetaceae</taxon>
        <taxon>Streptomyces</taxon>
    </lineage>
</organism>
<dbReference type="SUPFAM" id="SSF55545">
    <property type="entry name" value="beta-N-acetylhexosaminidase-like domain"/>
    <property type="match status" value="1"/>
</dbReference>
<evidence type="ECO:0000256" key="1">
    <source>
        <dbReference type="ARBA" id="ARBA00022801"/>
    </source>
</evidence>
<dbReference type="PANTHER" id="PTHR13170:SF16">
    <property type="entry name" value="PROTEIN O-GLCNACASE"/>
    <property type="match status" value="1"/>
</dbReference>
<accession>A0ABQ2VL61</accession>
<feature type="active site" description="Proton donor" evidence="3">
    <location>
        <position position="227"/>
    </location>
</feature>
<dbReference type="SUPFAM" id="SSF140657">
    <property type="entry name" value="Hyaluronidase post-catalytic domain-like"/>
    <property type="match status" value="1"/>
</dbReference>
<gene>
    <name evidence="5" type="ORF">GCM10010211_71290</name>
</gene>
<proteinExistence type="inferred from homology"/>
<dbReference type="Gene3D" id="3.20.20.80">
    <property type="entry name" value="Glycosidases"/>
    <property type="match status" value="1"/>
</dbReference>
<dbReference type="InterPro" id="IPR017853">
    <property type="entry name" value="GH"/>
</dbReference>
<dbReference type="InterPro" id="IPR049019">
    <property type="entry name" value="NagJ-like_helical"/>
</dbReference>
<keyword evidence="6" id="KW-1185">Reference proteome</keyword>
<protein>
    <submittedName>
        <fullName evidence="5">Beta-N-acetylglucosaminidase</fullName>
    </submittedName>
</protein>
<reference evidence="6" key="1">
    <citation type="journal article" date="2019" name="Int. J. Syst. Evol. Microbiol.">
        <title>The Global Catalogue of Microorganisms (GCM) 10K type strain sequencing project: providing services to taxonomists for standard genome sequencing and annotation.</title>
        <authorList>
            <consortium name="The Broad Institute Genomics Platform"/>
            <consortium name="The Broad Institute Genome Sequencing Center for Infectious Disease"/>
            <person name="Wu L."/>
            <person name="Ma J."/>
        </authorList>
    </citation>
    <scope>NUCLEOTIDE SEQUENCE [LARGE SCALE GENOMIC DNA]</scope>
    <source>
        <strain evidence="6">JCM 3399</strain>
    </source>
</reference>
<dbReference type="InterPro" id="IPR011496">
    <property type="entry name" value="O-GlcNAcase_cat"/>
</dbReference>
<dbReference type="InterPro" id="IPR051822">
    <property type="entry name" value="Glycosyl_Hydrolase_84"/>
</dbReference>
<name>A0ABQ2VL61_9ACTN</name>
<dbReference type="Pfam" id="PF07555">
    <property type="entry name" value="NAGidase"/>
    <property type="match status" value="1"/>
</dbReference>
<evidence type="ECO:0000313" key="6">
    <source>
        <dbReference type="Proteomes" id="UP000654471"/>
    </source>
</evidence>
<evidence type="ECO:0000313" key="5">
    <source>
        <dbReference type="EMBL" id="GGU93993.1"/>
    </source>
</evidence>
<keyword evidence="1 3" id="KW-0378">Hydrolase</keyword>
<dbReference type="Gene3D" id="3.30.379.10">
    <property type="entry name" value="Chitobiase/beta-hexosaminidase domain 2-like"/>
    <property type="match status" value="1"/>
</dbReference>